<accession>A0A1H7RXA1</accession>
<proteinExistence type="predicted"/>
<dbReference type="OrthoDB" id="6912785at2"/>
<evidence type="ECO:0000313" key="2">
    <source>
        <dbReference type="Proteomes" id="UP000185766"/>
    </source>
</evidence>
<gene>
    <name evidence="1" type="ORF">SAMN05216214_11643</name>
</gene>
<reference evidence="1 2" key="1">
    <citation type="submission" date="2016-10" db="EMBL/GenBank/DDBJ databases">
        <authorList>
            <person name="de Groot N.N."/>
        </authorList>
    </citation>
    <scope>NUCLEOTIDE SEQUENCE [LARGE SCALE GENOMIC DNA]</scope>
    <source>
        <strain evidence="1 2">JCM 19513</strain>
    </source>
</reference>
<evidence type="ECO:0000313" key="1">
    <source>
        <dbReference type="EMBL" id="SEL64708.1"/>
    </source>
</evidence>
<dbReference type="RefSeq" id="WP_071872826.1">
    <property type="nucleotide sequence ID" value="NZ_FOAS01000016.1"/>
</dbReference>
<dbReference type="Proteomes" id="UP000185766">
    <property type="component" value="Unassembled WGS sequence"/>
</dbReference>
<dbReference type="EMBL" id="FOAS01000016">
    <property type="protein sequence ID" value="SEL64708.1"/>
    <property type="molecule type" value="Genomic_DNA"/>
</dbReference>
<sequence length="68" mass="7837">MLLTEMLDRDYLIDHLEEVEAVVDELSFNVQDEHWLVYCAMGGHEHYDLPDIDERTGQAPAQVYSQAA</sequence>
<keyword evidence="2" id="KW-1185">Reference proteome</keyword>
<protein>
    <submittedName>
        <fullName evidence="1">Uncharacterized protein</fullName>
    </submittedName>
</protein>
<name>A0A1H7RXA1_9GAMM</name>
<organism evidence="1 2">
    <name type="scientific">Atopomonas hussainii</name>
    <dbReference type="NCBI Taxonomy" id="1429083"/>
    <lineage>
        <taxon>Bacteria</taxon>
        <taxon>Pseudomonadati</taxon>
        <taxon>Pseudomonadota</taxon>
        <taxon>Gammaproteobacteria</taxon>
        <taxon>Pseudomonadales</taxon>
        <taxon>Pseudomonadaceae</taxon>
        <taxon>Atopomonas</taxon>
    </lineage>
</organism>
<dbReference type="AlphaFoldDB" id="A0A1H7RXA1"/>